<dbReference type="InParanoid" id="A0A0G4EXH6"/>
<dbReference type="EMBL" id="CDMY01000340">
    <property type="protein sequence ID" value="CEM03401.1"/>
    <property type="molecule type" value="Genomic_DNA"/>
</dbReference>
<feature type="region of interest" description="Disordered" evidence="1">
    <location>
        <begin position="81"/>
        <end position="119"/>
    </location>
</feature>
<dbReference type="InterPro" id="IPR002035">
    <property type="entry name" value="VWF_A"/>
</dbReference>
<dbReference type="Gene3D" id="3.40.50.410">
    <property type="entry name" value="von Willebrand factor, type A domain"/>
    <property type="match status" value="1"/>
</dbReference>
<dbReference type="PANTHER" id="PTHR10579:SF43">
    <property type="entry name" value="ZINC FINGER (C3HC4-TYPE RING FINGER) FAMILY PROTEIN"/>
    <property type="match status" value="1"/>
</dbReference>
<evidence type="ECO:0000313" key="3">
    <source>
        <dbReference type="EMBL" id="CEM03401.1"/>
    </source>
</evidence>
<dbReference type="Pfam" id="PF00092">
    <property type="entry name" value="VWA"/>
    <property type="match status" value="1"/>
</dbReference>
<sequence>MDLILRCIDLILYPGLTARQILFTITQTHFSQTLLPSESGVDPFPSVIIASPSFIATLHSHATCIKVSLSPMATPVSLPASERRIASNASTRATTRVPSDATQDSKDATSSRQMKNHEGPVSLSLQLEYRTIEASQNYKTIYALLKAKHTSSGGAGGAAKGEVGADVVAIIDCSKSMAGRRLDSAKRAVDFCISELGTGDRLAIVSFNKSASVVIPFVSMDAQSGGKEEASHKVMATESKSGTNIVKGVEEALELLLHREWKNPVTSAFLLTDGQDNTTRRDVYGLSKRASENDCTIFPFGFGTDHNAPILQLFAEKSHTPFTYVEGPDQMRQAFAGAIGAVKAVRAKNIEISLKASATDGTVIKSIEGDYPKSILEEGKRATVTIPDLLEDEEKSVLIELSIPEKNFSSDQRSAILYAKAAYEDLVGKCTCHIPRAMLTVKRVRDASPFGSVDFLYQADEEVIAERQRLTWSMALKDLTDTVDSGEFDGRAMMDMVEQACGQIEDLCLAATSRASRNLQLASAAAAGASCSLRYSTDSMKDELHKIAQSVIADAGARREERAKMAAKITTLNSRTISASGVCSASVEMTSEVLRALRREALSAST</sequence>
<dbReference type="PROSITE" id="PS50234">
    <property type="entry name" value="VWFA"/>
    <property type="match status" value="1"/>
</dbReference>
<feature type="domain" description="VWFA" evidence="2">
    <location>
        <begin position="166"/>
        <end position="339"/>
    </location>
</feature>
<dbReference type="InterPro" id="IPR036465">
    <property type="entry name" value="vWFA_dom_sf"/>
</dbReference>
<dbReference type="VEuPathDB" id="CryptoDB:Vbra_13866"/>
<dbReference type="OrthoDB" id="687730at2759"/>
<dbReference type="STRING" id="1169540.A0A0G4EXH6"/>
<feature type="compositionally biased region" description="Polar residues" evidence="1">
    <location>
        <begin position="87"/>
        <end position="102"/>
    </location>
</feature>
<organism evidence="3 4">
    <name type="scientific">Vitrella brassicaformis (strain CCMP3155)</name>
    <dbReference type="NCBI Taxonomy" id="1169540"/>
    <lineage>
        <taxon>Eukaryota</taxon>
        <taxon>Sar</taxon>
        <taxon>Alveolata</taxon>
        <taxon>Colpodellida</taxon>
        <taxon>Vitrellaceae</taxon>
        <taxon>Vitrella</taxon>
    </lineage>
</organism>
<name>A0A0G4EXH6_VITBC</name>
<dbReference type="PANTHER" id="PTHR10579">
    <property type="entry name" value="CALCIUM-ACTIVATED CHLORIDE CHANNEL REGULATOR"/>
    <property type="match status" value="1"/>
</dbReference>
<protein>
    <recommendedName>
        <fullName evidence="2">VWFA domain-containing protein</fullName>
    </recommendedName>
</protein>
<evidence type="ECO:0000256" key="1">
    <source>
        <dbReference type="SAM" id="MobiDB-lite"/>
    </source>
</evidence>
<evidence type="ECO:0000313" key="4">
    <source>
        <dbReference type="Proteomes" id="UP000041254"/>
    </source>
</evidence>
<accession>A0A0G4EXH6</accession>
<proteinExistence type="predicted"/>
<dbReference type="SMART" id="SM00327">
    <property type="entry name" value="VWA"/>
    <property type="match status" value="1"/>
</dbReference>
<dbReference type="SUPFAM" id="SSF53300">
    <property type="entry name" value="vWA-like"/>
    <property type="match status" value="1"/>
</dbReference>
<dbReference type="InterPro" id="IPR051266">
    <property type="entry name" value="CLCR"/>
</dbReference>
<dbReference type="Proteomes" id="UP000041254">
    <property type="component" value="Unassembled WGS sequence"/>
</dbReference>
<evidence type="ECO:0000259" key="2">
    <source>
        <dbReference type="PROSITE" id="PS50234"/>
    </source>
</evidence>
<dbReference type="AlphaFoldDB" id="A0A0G4EXH6"/>
<keyword evidence="4" id="KW-1185">Reference proteome</keyword>
<gene>
    <name evidence="3" type="ORF">Vbra_13866</name>
</gene>
<reference evidence="3 4" key="1">
    <citation type="submission" date="2014-11" db="EMBL/GenBank/DDBJ databases">
        <authorList>
            <person name="Zhu J."/>
            <person name="Qi W."/>
            <person name="Song R."/>
        </authorList>
    </citation>
    <scope>NUCLEOTIDE SEQUENCE [LARGE SCALE GENOMIC DNA]</scope>
</reference>